<dbReference type="GO" id="GO:0009089">
    <property type="term" value="P:lysine biosynthetic process via diaminopimelate"/>
    <property type="evidence" value="ECO:0007669"/>
    <property type="project" value="UniProtKB-UniPathway"/>
</dbReference>
<keyword evidence="7" id="KW-0028">Amino-acid biosynthesis</keyword>
<accession>A0A125W342</accession>
<dbReference type="Gene3D" id="3.30.70.360">
    <property type="match status" value="1"/>
</dbReference>
<dbReference type="InterPro" id="IPR050072">
    <property type="entry name" value="Peptidase_M20A"/>
</dbReference>
<dbReference type="InterPro" id="IPR036264">
    <property type="entry name" value="Bact_exopeptidase_dim_dom"/>
</dbReference>
<keyword evidence="11" id="KW-0220">Diaminopimelate biosynthesis</keyword>
<evidence type="ECO:0000256" key="9">
    <source>
        <dbReference type="ARBA" id="ARBA00022801"/>
    </source>
</evidence>
<dbReference type="Gene3D" id="3.40.630.10">
    <property type="entry name" value="Zn peptidases"/>
    <property type="match status" value="1"/>
</dbReference>
<evidence type="ECO:0000256" key="4">
    <source>
        <dbReference type="ARBA" id="ARBA00006247"/>
    </source>
</evidence>
<evidence type="ECO:0000256" key="8">
    <source>
        <dbReference type="ARBA" id="ARBA00022723"/>
    </source>
</evidence>
<name>A0A125W342_ENTFL</name>
<evidence type="ECO:0000313" key="17">
    <source>
        <dbReference type="Proteomes" id="UP000004846"/>
    </source>
</evidence>
<dbReference type="CDD" id="cd08659">
    <property type="entry name" value="M20_ArgE_DapE-like"/>
    <property type="match status" value="1"/>
</dbReference>
<dbReference type="Proteomes" id="UP000004846">
    <property type="component" value="Unassembled WGS sequence"/>
</dbReference>
<keyword evidence="10" id="KW-0862">Zinc</keyword>
<dbReference type="EMBL" id="AEBR01000095">
    <property type="protein sequence ID" value="EFM81721.1"/>
    <property type="molecule type" value="Genomic_DNA"/>
</dbReference>
<dbReference type="Pfam" id="PF01546">
    <property type="entry name" value="Peptidase_M20"/>
    <property type="match status" value="1"/>
</dbReference>
<keyword evidence="13" id="KW-0170">Cobalt</keyword>
<dbReference type="SUPFAM" id="SSF53187">
    <property type="entry name" value="Zn-dependent exopeptidases"/>
    <property type="match status" value="1"/>
</dbReference>
<dbReference type="GO" id="GO:0019877">
    <property type="term" value="P:diaminopimelate biosynthetic process"/>
    <property type="evidence" value="ECO:0007669"/>
    <property type="project" value="UniProtKB-KW"/>
</dbReference>
<proteinExistence type="inferred from homology"/>
<dbReference type="UniPathway" id="UPA00034">
    <property type="reaction ID" value="UER00021"/>
</dbReference>
<dbReference type="EC" id="3.5.1.18" evidence="5"/>
<evidence type="ECO:0000256" key="5">
    <source>
        <dbReference type="ARBA" id="ARBA00011921"/>
    </source>
</evidence>
<feature type="domain" description="Peptidase M20 dimerisation" evidence="15">
    <location>
        <begin position="201"/>
        <end position="310"/>
    </location>
</feature>
<evidence type="ECO:0000313" key="16">
    <source>
        <dbReference type="EMBL" id="EFM81721.1"/>
    </source>
</evidence>
<comment type="cofactor">
    <cofactor evidence="1">
        <name>Co(2+)</name>
        <dbReference type="ChEBI" id="CHEBI:48828"/>
    </cofactor>
</comment>
<keyword evidence="8" id="KW-0479">Metal-binding</keyword>
<dbReference type="NCBIfam" id="TIGR01910">
    <property type="entry name" value="DapE-ArgE"/>
    <property type="match status" value="1"/>
</dbReference>
<evidence type="ECO:0000256" key="13">
    <source>
        <dbReference type="ARBA" id="ARBA00023285"/>
    </source>
</evidence>
<keyword evidence="12" id="KW-0457">Lysine biosynthesis</keyword>
<dbReference type="InterPro" id="IPR011650">
    <property type="entry name" value="Peptidase_M20_dimer"/>
</dbReference>
<evidence type="ECO:0000256" key="1">
    <source>
        <dbReference type="ARBA" id="ARBA00001941"/>
    </source>
</evidence>
<dbReference type="PROSITE" id="PS00758">
    <property type="entry name" value="ARGE_DAPE_CPG2_1"/>
    <property type="match status" value="1"/>
</dbReference>
<dbReference type="NCBIfam" id="NF006365">
    <property type="entry name" value="PRK08588.1"/>
    <property type="match status" value="1"/>
</dbReference>
<dbReference type="PANTHER" id="PTHR43808:SF8">
    <property type="entry name" value="PEPTIDASE M20 DIMERISATION DOMAIN-CONTAINING PROTEIN"/>
    <property type="match status" value="1"/>
</dbReference>
<dbReference type="HOGENOM" id="CLU_021802_2_2_9"/>
<dbReference type="SUPFAM" id="SSF55031">
    <property type="entry name" value="Bacterial exopeptidase dimerisation domain"/>
    <property type="match status" value="1"/>
</dbReference>
<comment type="similarity">
    <text evidence="4">Belongs to the peptidase M20A family.</text>
</comment>
<comment type="caution">
    <text evidence="16">The sequence shown here is derived from an EMBL/GenBank/DDBJ whole genome shotgun (WGS) entry which is preliminary data.</text>
</comment>
<protein>
    <recommendedName>
        <fullName evidence="6">Probable succinyl-diaminopimelate desuccinylase</fullName>
        <ecNumber evidence="5">3.5.1.18</ecNumber>
    </recommendedName>
</protein>
<dbReference type="InterPro" id="IPR010182">
    <property type="entry name" value="ArgE/DapE"/>
</dbReference>
<evidence type="ECO:0000256" key="11">
    <source>
        <dbReference type="ARBA" id="ARBA00022915"/>
    </source>
</evidence>
<sequence>MFFTDLTKSVAVLLREAYTRIKHNKKGRMAMEKSEKISILQDVVKIKSVNGNEEEVAIYLQNLLKKYEIPSELVSYAPNRSSLVAYLGENREKVLGFSGHMDVVSEGDESQWTFPPFAAHIEGNKLYGRGSTDMKSGLVAMVLAMIELKEKEVPLNGAVKFLGTVGEEVGELGAGQLTEKGYADDLSALVIGEPTNYNLMYAHMGSINYSVVSHGKEAHSSMPEEGINAINNLNEFITAANQQMAEVTANYENPELGRTIHNVTVIKGGTQVNSIPGQAALQGNIRSIPEFSNDQVIALLQKIVDELNKKEKHQLELTIDYNKIPVKAEKDSALIQAIQAQFDQPLPLVTSAGTTDLAEFTKSDNTFDCVVFGPGVTTTAHQVDEYVEIDNYLDMIDKYQAIAKSYLN</sequence>
<comment type="pathway">
    <text evidence="3">Amino-acid biosynthesis; L-lysine biosynthesis via DAP pathway; LL-2,6-diaminopimelate from (S)-tetrahydrodipicolinate (succinylase route): step 3/3.</text>
</comment>
<dbReference type="GO" id="GO:0046872">
    <property type="term" value="F:metal ion binding"/>
    <property type="evidence" value="ECO:0007669"/>
    <property type="project" value="UniProtKB-KW"/>
</dbReference>
<reference evidence="16 17" key="1">
    <citation type="submission" date="2010-07" db="EMBL/GenBank/DDBJ databases">
        <authorList>
            <person name="Sid Ahmed O."/>
        </authorList>
    </citation>
    <scope>NUCLEOTIDE SEQUENCE [LARGE SCALE GENOMIC DNA]</scope>
    <source>
        <strain evidence="16 17">TX4248</strain>
    </source>
</reference>
<evidence type="ECO:0000256" key="14">
    <source>
        <dbReference type="ARBA" id="ARBA00051301"/>
    </source>
</evidence>
<dbReference type="AlphaFoldDB" id="A0A125W342"/>
<evidence type="ECO:0000256" key="12">
    <source>
        <dbReference type="ARBA" id="ARBA00023154"/>
    </source>
</evidence>
<comment type="cofactor">
    <cofactor evidence="2">
        <name>Zn(2+)</name>
        <dbReference type="ChEBI" id="CHEBI:29105"/>
    </cofactor>
</comment>
<keyword evidence="9 16" id="KW-0378">Hydrolase</keyword>
<dbReference type="Pfam" id="PF07687">
    <property type="entry name" value="M20_dimer"/>
    <property type="match status" value="1"/>
</dbReference>
<evidence type="ECO:0000256" key="7">
    <source>
        <dbReference type="ARBA" id="ARBA00022605"/>
    </source>
</evidence>
<evidence type="ECO:0000256" key="6">
    <source>
        <dbReference type="ARBA" id="ARBA00016853"/>
    </source>
</evidence>
<dbReference type="InterPro" id="IPR002933">
    <property type="entry name" value="Peptidase_M20"/>
</dbReference>
<organism evidence="16 17">
    <name type="scientific">Enterococcus faecalis TX4248</name>
    <dbReference type="NCBI Taxonomy" id="749495"/>
    <lineage>
        <taxon>Bacteria</taxon>
        <taxon>Bacillati</taxon>
        <taxon>Bacillota</taxon>
        <taxon>Bacilli</taxon>
        <taxon>Lactobacillales</taxon>
        <taxon>Enterococcaceae</taxon>
        <taxon>Enterococcus</taxon>
    </lineage>
</organism>
<evidence type="ECO:0000256" key="2">
    <source>
        <dbReference type="ARBA" id="ARBA00001947"/>
    </source>
</evidence>
<evidence type="ECO:0000256" key="3">
    <source>
        <dbReference type="ARBA" id="ARBA00005130"/>
    </source>
</evidence>
<evidence type="ECO:0000256" key="10">
    <source>
        <dbReference type="ARBA" id="ARBA00022833"/>
    </source>
</evidence>
<dbReference type="InterPro" id="IPR001261">
    <property type="entry name" value="ArgE/DapE_CS"/>
</dbReference>
<dbReference type="PANTHER" id="PTHR43808">
    <property type="entry name" value="ACETYLORNITHINE DEACETYLASE"/>
    <property type="match status" value="1"/>
</dbReference>
<dbReference type="GO" id="GO:0009014">
    <property type="term" value="F:succinyl-diaminopimelate desuccinylase activity"/>
    <property type="evidence" value="ECO:0007669"/>
    <property type="project" value="UniProtKB-EC"/>
</dbReference>
<gene>
    <name evidence="16" type="ORF">HMPREF9498_02606</name>
</gene>
<comment type="catalytic activity">
    <reaction evidence="14">
        <text>N-succinyl-(2S,6S)-2,6-diaminopimelate + H2O = (2S,6S)-2,6-diaminopimelate + succinate</text>
        <dbReference type="Rhea" id="RHEA:22608"/>
        <dbReference type="ChEBI" id="CHEBI:15377"/>
        <dbReference type="ChEBI" id="CHEBI:30031"/>
        <dbReference type="ChEBI" id="CHEBI:57609"/>
        <dbReference type="ChEBI" id="CHEBI:58087"/>
        <dbReference type="EC" id="3.5.1.18"/>
    </reaction>
</comment>
<evidence type="ECO:0000259" key="15">
    <source>
        <dbReference type="Pfam" id="PF07687"/>
    </source>
</evidence>